<gene>
    <name evidence="19" type="primary">ND4</name>
</gene>
<dbReference type="PANTHER" id="PTHR43507">
    <property type="entry name" value="NADH-UBIQUINONE OXIDOREDUCTASE CHAIN 4"/>
    <property type="match status" value="1"/>
</dbReference>
<feature type="transmembrane region" description="Helical" evidence="16">
    <location>
        <begin position="279"/>
        <end position="303"/>
    </location>
</feature>
<evidence type="ECO:0000256" key="13">
    <source>
        <dbReference type="ARBA" id="ARBA00023128"/>
    </source>
</evidence>
<feature type="transmembrane region" description="Helical" evidence="16">
    <location>
        <begin position="111"/>
        <end position="132"/>
    </location>
</feature>
<dbReference type="GO" id="GO:0015990">
    <property type="term" value="P:electron transport coupled proton transport"/>
    <property type="evidence" value="ECO:0007669"/>
    <property type="project" value="TreeGrafter"/>
</dbReference>
<feature type="transmembrane region" description="Helical" evidence="16">
    <location>
        <begin position="20"/>
        <end position="42"/>
    </location>
</feature>
<keyword evidence="8" id="KW-1278">Translocase</keyword>
<keyword evidence="11 16" id="KW-0520">NAD</keyword>
<evidence type="ECO:0000259" key="17">
    <source>
        <dbReference type="Pfam" id="PF00361"/>
    </source>
</evidence>
<dbReference type="AlphaFoldDB" id="A0A6H1PHA7"/>
<dbReference type="GO" id="GO:0031966">
    <property type="term" value="C:mitochondrial membrane"/>
    <property type="evidence" value="ECO:0007669"/>
    <property type="project" value="UniProtKB-SubCell"/>
</dbReference>
<dbReference type="GO" id="GO:0048039">
    <property type="term" value="F:ubiquinone binding"/>
    <property type="evidence" value="ECO:0007669"/>
    <property type="project" value="TreeGrafter"/>
</dbReference>
<evidence type="ECO:0000256" key="9">
    <source>
        <dbReference type="ARBA" id="ARBA00022982"/>
    </source>
</evidence>
<feature type="domain" description="NADH:ubiquinone oxidoreductase chain 4 N-terminal" evidence="18">
    <location>
        <begin position="3"/>
        <end position="103"/>
    </location>
</feature>
<evidence type="ECO:0000256" key="3">
    <source>
        <dbReference type="ARBA" id="ARBA00012944"/>
    </source>
</evidence>
<keyword evidence="5 16" id="KW-0813">Transport</keyword>
<dbReference type="Pfam" id="PF00361">
    <property type="entry name" value="Proton_antipo_M"/>
    <property type="match status" value="1"/>
</dbReference>
<comment type="similarity">
    <text evidence="2 16">Belongs to the complex I subunit 4 family.</text>
</comment>
<keyword evidence="14 16" id="KW-0472">Membrane</keyword>
<geneLocation type="mitochondrion" evidence="19"/>
<feature type="transmembrane region" description="Helical" evidence="16">
    <location>
        <begin position="188"/>
        <end position="210"/>
    </location>
</feature>
<protein>
    <recommendedName>
        <fullName evidence="4 16">NADH-ubiquinone oxidoreductase chain 4</fullName>
        <ecNumber evidence="3 16">7.1.1.2</ecNumber>
    </recommendedName>
</protein>
<evidence type="ECO:0000256" key="14">
    <source>
        <dbReference type="ARBA" id="ARBA00023136"/>
    </source>
</evidence>
<accession>A0A6H1PHA7</accession>
<comment type="function">
    <text evidence="16">Core subunit of the mitochondrial membrane respiratory chain NADH dehydrogenase (Complex I) which catalyzes electron transfer from NADH through the respiratory chain, using ubiquinone as an electron acceptor. Essential for the catalytic activity and assembly of complex I.</text>
</comment>
<evidence type="ECO:0000256" key="7">
    <source>
        <dbReference type="ARBA" id="ARBA00022692"/>
    </source>
</evidence>
<feature type="transmembrane region" description="Helical" evidence="16">
    <location>
        <begin position="384"/>
        <end position="407"/>
    </location>
</feature>
<dbReference type="InterPro" id="IPR003918">
    <property type="entry name" value="NADH_UbQ_OxRdtase"/>
</dbReference>
<dbReference type="GO" id="GO:0042773">
    <property type="term" value="P:ATP synthesis coupled electron transport"/>
    <property type="evidence" value="ECO:0007669"/>
    <property type="project" value="InterPro"/>
</dbReference>
<evidence type="ECO:0000256" key="6">
    <source>
        <dbReference type="ARBA" id="ARBA00022660"/>
    </source>
</evidence>
<comment type="subcellular location">
    <subcellularLocation>
        <location evidence="1 16">Mitochondrion membrane</location>
        <topology evidence="1 16">Multi-pass membrane protein</topology>
    </subcellularLocation>
</comment>
<proteinExistence type="inferred from homology"/>
<evidence type="ECO:0000256" key="1">
    <source>
        <dbReference type="ARBA" id="ARBA00004225"/>
    </source>
</evidence>
<keyword evidence="6 16" id="KW-0679">Respiratory chain</keyword>
<comment type="catalytic activity">
    <reaction evidence="15 16">
        <text>a ubiquinone + NADH + 5 H(+)(in) = a ubiquinol + NAD(+) + 4 H(+)(out)</text>
        <dbReference type="Rhea" id="RHEA:29091"/>
        <dbReference type="Rhea" id="RHEA-COMP:9565"/>
        <dbReference type="Rhea" id="RHEA-COMP:9566"/>
        <dbReference type="ChEBI" id="CHEBI:15378"/>
        <dbReference type="ChEBI" id="CHEBI:16389"/>
        <dbReference type="ChEBI" id="CHEBI:17976"/>
        <dbReference type="ChEBI" id="CHEBI:57540"/>
        <dbReference type="ChEBI" id="CHEBI:57945"/>
        <dbReference type="EC" id="7.1.1.2"/>
    </reaction>
</comment>
<feature type="transmembrane region" description="Helical" evidence="16">
    <location>
        <begin position="144"/>
        <end position="163"/>
    </location>
</feature>
<evidence type="ECO:0000256" key="16">
    <source>
        <dbReference type="RuleBase" id="RU003297"/>
    </source>
</evidence>
<feature type="transmembrane region" description="Helical" evidence="16">
    <location>
        <begin position="309"/>
        <end position="329"/>
    </location>
</feature>
<keyword evidence="12 16" id="KW-0830">Ubiquinone</keyword>
<feature type="domain" description="NADH:quinone oxidoreductase/Mrp antiporter transmembrane" evidence="17">
    <location>
        <begin position="108"/>
        <end position="395"/>
    </location>
</feature>
<feature type="transmembrane region" description="Helical" evidence="16">
    <location>
        <begin position="217"/>
        <end position="238"/>
    </location>
</feature>
<evidence type="ECO:0000256" key="4">
    <source>
        <dbReference type="ARBA" id="ARBA00021006"/>
    </source>
</evidence>
<organism evidence="19">
    <name type="scientific">Tonicina zschaui</name>
    <dbReference type="NCBI Taxonomy" id="2719129"/>
    <lineage>
        <taxon>Eukaryota</taxon>
        <taxon>Metazoa</taxon>
        <taxon>Spiralia</taxon>
        <taxon>Lophotrochozoa</taxon>
        <taxon>Mollusca</taxon>
        <taxon>Polyplacophora</taxon>
        <taxon>Neoloricata</taxon>
        <taxon>Chitonida</taxon>
        <taxon>Chitonina</taxon>
        <taxon>Ischnochitonidae</taxon>
        <taxon>Tonicina</taxon>
    </lineage>
</organism>
<evidence type="ECO:0000256" key="8">
    <source>
        <dbReference type="ARBA" id="ARBA00022967"/>
    </source>
</evidence>
<evidence type="ECO:0000256" key="11">
    <source>
        <dbReference type="ARBA" id="ARBA00023027"/>
    </source>
</evidence>
<dbReference type="PANTHER" id="PTHR43507:SF20">
    <property type="entry name" value="NADH-UBIQUINONE OXIDOREDUCTASE CHAIN 4"/>
    <property type="match status" value="1"/>
</dbReference>
<keyword evidence="10 16" id="KW-1133">Transmembrane helix</keyword>
<dbReference type="GO" id="GO:0003954">
    <property type="term" value="F:NADH dehydrogenase activity"/>
    <property type="evidence" value="ECO:0007669"/>
    <property type="project" value="TreeGrafter"/>
</dbReference>
<evidence type="ECO:0000256" key="15">
    <source>
        <dbReference type="ARBA" id="ARBA00049551"/>
    </source>
</evidence>
<feature type="transmembrane region" description="Helical" evidence="16">
    <location>
        <begin position="341"/>
        <end position="364"/>
    </location>
</feature>
<feature type="transmembrane region" description="Helical" evidence="16">
    <location>
        <begin position="87"/>
        <end position="105"/>
    </location>
</feature>
<dbReference type="Pfam" id="PF01059">
    <property type="entry name" value="Oxidored_q5_N"/>
    <property type="match status" value="1"/>
</dbReference>
<keyword evidence="7 16" id="KW-0812">Transmembrane</keyword>
<dbReference type="EC" id="7.1.1.2" evidence="3 16"/>
<dbReference type="InterPro" id="IPR000260">
    <property type="entry name" value="NADH4_N"/>
</dbReference>
<dbReference type="EMBL" id="MN864051">
    <property type="protein sequence ID" value="QIZ12541.1"/>
    <property type="molecule type" value="Genomic_DNA"/>
</dbReference>
<evidence type="ECO:0000256" key="2">
    <source>
        <dbReference type="ARBA" id="ARBA00009025"/>
    </source>
</evidence>
<evidence type="ECO:0000256" key="10">
    <source>
        <dbReference type="ARBA" id="ARBA00022989"/>
    </source>
</evidence>
<dbReference type="PRINTS" id="PR01437">
    <property type="entry name" value="NUOXDRDTASE4"/>
</dbReference>
<feature type="transmembrane region" description="Helical" evidence="16">
    <location>
        <begin position="428"/>
        <end position="448"/>
    </location>
</feature>
<reference evidence="19" key="1">
    <citation type="journal article" date="2020" name="BMC Evol. Biol.">
        <title>A mitogenomic phylogeny of chitons (Mollusca: Polyplacophora).</title>
        <authorList>
            <person name="Irisarri I."/>
            <person name="Uribe J.E."/>
            <person name="Eernisse D.J."/>
            <person name="Zardoya R."/>
        </authorList>
    </citation>
    <scope>NUCLEOTIDE SEQUENCE</scope>
</reference>
<feature type="transmembrane region" description="Helical" evidence="16">
    <location>
        <begin position="250"/>
        <end position="272"/>
    </location>
</feature>
<evidence type="ECO:0000313" key="19">
    <source>
        <dbReference type="EMBL" id="QIZ12541.1"/>
    </source>
</evidence>
<name>A0A6H1PHA7_9MOLL</name>
<dbReference type="GO" id="GO:0008137">
    <property type="term" value="F:NADH dehydrogenase (ubiquinone) activity"/>
    <property type="evidence" value="ECO:0007669"/>
    <property type="project" value="UniProtKB-UniRule"/>
</dbReference>
<keyword evidence="9 16" id="KW-0249">Electron transport</keyword>
<evidence type="ECO:0000259" key="18">
    <source>
        <dbReference type="Pfam" id="PF01059"/>
    </source>
</evidence>
<feature type="transmembrane region" description="Helical" evidence="16">
    <location>
        <begin position="48"/>
        <end position="75"/>
    </location>
</feature>
<dbReference type="InterPro" id="IPR001750">
    <property type="entry name" value="ND/Mrp_TM"/>
</dbReference>
<sequence>MLTSMTIFVSTIIFMTKTKFKWYFFSWNLLLTFNLFSFYFYSPMGVPVVFLSFFLDSISVTLIMLSCWVSSLMIISSFKVLIMKAKLTMFLSTITILNFIIMMMFTQKNLFMMYIFFEFSLIPTLTLILVWGYQPERLQAGMSLVIYTIIGALPMLMNFFLLFKENGHLTLFLKCSPPFLYSNVSINFWWFFLIFAFLIKLPIFSIHLWLPKAHVEAPVAGSMILAAMLLKLGGYGLLRMTVMMLKFNLFINQLLISLSLTGAVLSSLICLRQVDMKSLIAYSSVGHMGLMISGTLTCTTMGASGTMMMMISHAFSSSGLFYLANIIYMKTGSRNIFISKGMMTILPTLTMSMFIMCSINMAAPPSLNLLAELTLISALLKTCFWYFIPLSILSFLVAVYTLFLFTATQHGKISSFITPLTNMKSMHFLIMIMHWFPPQILILMGMIFF</sequence>
<evidence type="ECO:0000256" key="12">
    <source>
        <dbReference type="ARBA" id="ARBA00023075"/>
    </source>
</evidence>
<evidence type="ECO:0000256" key="5">
    <source>
        <dbReference type="ARBA" id="ARBA00022448"/>
    </source>
</evidence>
<keyword evidence="13 16" id="KW-0496">Mitochondrion</keyword>